<sequence>EDTCLWTNDPDADLQWLRGSGEITDAAPLNDTTFGNQFGTTCMFTWYKHGLPTPNLHACCHHTSRLPSNSCSISLKEKLGRWNNEQVEIDEDKDDGKYQIIFEAQMTTAVNSFIALDDLTVYEGACKPIEDRKPDFTCEDGG</sequence>
<keyword evidence="3" id="KW-1185">Reference proteome</keyword>
<dbReference type="GO" id="GO:0016020">
    <property type="term" value="C:membrane"/>
    <property type="evidence" value="ECO:0007669"/>
    <property type="project" value="InterPro"/>
</dbReference>
<dbReference type="InterPro" id="IPR013320">
    <property type="entry name" value="ConA-like_dom_sf"/>
</dbReference>
<feature type="domain" description="MAM" evidence="1">
    <location>
        <begin position="82"/>
        <end position="128"/>
    </location>
</feature>
<gene>
    <name evidence="2" type="primary">MLRP2_3</name>
    <name evidence="2" type="ORF">CEXT_805771</name>
</gene>
<dbReference type="Proteomes" id="UP001054945">
    <property type="component" value="Unassembled WGS sequence"/>
</dbReference>
<dbReference type="PROSITE" id="PS50060">
    <property type="entry name" value="MAM_2"/>
    <property type="match status" value="1"/>
</dbReference>
<feature type="non-terminal residue" evidence="2">
    <location>
        <position position="1"/>
    </location>
</feature>
<dbReference type="AlphaFoldDB" id="A0AAV4Y6S0"/>
<accession>A0AAV4Y6S0</accession>
<organism evidence="2 3">
    <name type="scientific">Caerostris extrusa</name>
    <name type="common">Bark spider</name>
    <name type="synonym">Caerostris bankana</name>
    <dbReference type="NCBI Taxonomy" id="172846"/>
    <lineage>
        <taxon>Eukaryota</taxon>
        <taxon>Metazoa</taxon>
        <taxon>Ecdysozoa</taxon>
        <taxon>Arthropoda</taxon>
        <taxon>Chelicerata</taxon>
        <taxon>Arachnida</taxon>
        <taxon>Araneae</taxon>
        <taxon>Araneomorphae</taxon>
        <taxon>Entelegynae</taxon>
        <taxon>Araneoidea</taxon>
        <taxon>Araneidae</taxon>
        <taxon>Caerostris</taxon>
    </lineage>
</organism>
<dbReference type="SMART" id="SM00137">
    <property type="entry name" value="MAM"/>
    <property type="match status" value="1"/>
</dbReference>
<name>A0AAV4Y6S0_CAEEX</name>
<dbReference type="SUPFAM" id="SSF49899">
    <property type="entry name" value="Concanavalin A-like lectins/glucanases"/>
    <property type="match status" value="1"/>
</dbReference>
<evidence type="ECO:0000313" key="2">
    <source>
        <dbReference type="EMBL" id="GIZ02715.1"/>
    </source>
</evidence>
<evidence type="ECO:0000313" key="3">
    <source>
        <dbReference type="Proteomes" id="UP001054945"/>
    </source>
</evidence>
<protein>
    <submittedName>
        <fullName evidence="2">MAM and LDL-receptor class A domain-containing protein 2</fullName>
    </submittedName>
</protein>
<dbReference type="EMBL" id="BPLR01001495">
    <property type="protein sequence ID" value="GIZ02715.1"/>
    <property type="molecule type" value="Genomic_DNA"/>
</dbReference>
<dbReference type="Gene3D" id="2.60.120.200">
    <property type="match status" value="1"/>
</dbReference>
<dbReference type="Pfam" id="PF00629">
    <property type="entry name" value="MAM"/>
    <property type="match status" value="1"/>
</dbReference>
<evidence type="ECO:0000259" key="1">
    <source>
        <dbReference type="PROSITE" id="PS50060"/>
    </source>
</evidence>
<dbReference type="InterPro" id="IPR000998">
    <property type="entry name" value="MAM_dom"/>
</dbReference>
<reference evidence="2 3" key="1">
    <citation type="submission" date="2021-06" db="EMBL/GenBank/DDBJ databases">
        <title>Caerostris extrusa draft genome.</title>
        <authorList>
            <person name="Kono N."/>
            <person name="Arakawa K."/>
        </authorList>
    </citation>
    <scope>NUCLEOTIDE SEQUENCE [LARGE SCALE GENOMIC DNA]</scope>
</reference>
<proteinExistence type="predicted"/>
<comment type="caution">
    <text evidence="2">The sequence shown here is derived from an EMBL/GenBank/DDBJ whole genome shotgun (WGS) entry which is preliminary data.</text>
</comment>